<keyword evidence="7 10" id="KW-0238">DNA-binding</keyword>
<comment type="caution">
    <text evidence="11">The sequence shown here is derived from an EMBL/GenBank/DDBJ whole genome shotgun (WGS) entry which is preliminary data.</text>
</comment>
<dbReference type="PANTHER" id="PTHR34353:SF2">
    <property type="entry name" value="CRISPR-ASSOCIATED ENDONUCLEASE CAS1 1"/>
    <property type="match status" value="1"/>
</dbReference>
<evidence type="ECO:0000256" key="9">
    <source>
        <dbReference type="ARBA" id="ARBA00038592"/>
    </source>
</evidence>
<keyword evidence="5 10" id="KW-0460">Magnesium</keyword>
<comment type="subunit">
    <text evidence="9 10">Homodimer, forms a heterotetramer with a Cas2 homodimer.</text>
</comment>
<dbReference type="GO" id="GO:0004520">
    <property type="term" value="F:DNA endonuclease activity"/>
    <property type="evidence" value="ECO:0007669"/>
    <property type="project" value="InterPro"/>
</dbReference>
<dbReference type="Gene3D" id="1.20.120.920">
    <property type="entry name" value="CRISPR-associated endonuclease Cas1, C-terminal domain"/>
    <property type="match status" value="1"/>
</dbReference>
<evidence type="ECO:0000313" key="11">
    <source>
        <dbReference type="EMBL" id="SDX14028.1"/>
    </source>
</evidence>
<accession>A0AAX2DRU6</accession>
<dbReference type="InterPro" id="IPR042206">
    <property type="entry name" value="CRISPR-assoc_Cas1_C"/>
</dbReference>
<feature type="binding site" evidence="10">
    <location>
        <position position="207"/>
    </location>
    <ligand>
        <name>Mn(2+)</name>
        <dbReference type="ChEBI" id="CHEBI:29035"/>
    </ligand>
</feature>
<dbReference type="Proteomes" id="UP000183610">
    <property type="component" value="Unassembled WGS sequence"/>
</dbReference>
<keyword evidence="8 10" id="KW-0464">Manganese</keyword>
<dbReference type="HAMAP" id="MF_01470">
    <property type="entry name" value="Cas1"/>
    <property type="match status" value="1"/>
</dbReference>
<keyword evidence="2 10" id="KW-0479">Metal-binding</keyword>
<proteinExistence type="inferred from homology"/>
<dbReference type="GO" id="GO:0003677">
    <property type="term" value="F:DNA binding"/>
    <property type="evidence" value="ECO:0007669"/>
    <property type="project" value="UniProtKB-KW"/>
</dbReference>
<dbReference type="AlphaFoldDB" id="A0AAX2DRU6"/>
<evidence type="ECO:0000256" key="7">
    <source>
        <dbReference type="ARBA" id="ARBA00023125"/>
    </source>
</evidence>
<evidence type="ECO:0000256" key="8">
    <source>
        <dbReference type="ARBA" id="ARBA00023211"/>
    </source>
</evidence>
<dbReference type="InterPro" id="IPR019855">
    <property type="entry name" value="CRISPR-assoc_Cas1_NMENI"/>
</dbReference>
<feature type="binding site" evidence="10">
    <location>
        <position position="149"/>
    </location>
    <ligand>
        <name>Mn(2+)</name>
        <dbReference type="ChEBI" id="CHEBI:29035"/>
    </ligand>
</feature>
<keyword evidence="3 10" id="KW-0255">Endonuclease</keyword>
<evidence type="ECO:0000256" key="1">
    <source>
        <dbReference type="ARBA" id="ARBA00022722"/>
    </source>
</evidence>
<comment type="similarity">
    <text evidence="10">Belongs to the CRISPR-associated endonuclease Cas1 family.</text>
</comment>
<keyword evidence="4 10" id="KW-0378">Hydrolase</keyword>
<sequence>MSWRIVYIESADKMKLYLDNLKVIREEQEILIPLSDIHTILLDNQKTTVTASLINRLAEYHILIIFCDEKHLPNVYGISPHGHYKNALVLSKQINWSEEIKGKMWQEVIKVKIMNQASILEYLRKDEKEISRLHRIAKDVTFADETNREGYAAKMYFNELFGDDFIRERDSYDGINSSLNYGYIVLRSCVARSVVAHGLQPSIGIGHHNQNNAFNLVDDLIEPFRPVIDLWVSLVSGPDDLLTTSKKQQLVHYITKNTVIIGEQKQTILNAIDIVVQSYIKAMNNQNTELLVCPTNVVAV</sequence>
<dbReference type="GO" id="GO:0043571">
    <property type="term" value="P:maintenance of CRISPR repeat elements"/>
    <property type="evidence" value="ECO:0007669"/>
    <property type="project" value="UniProtKB-UniRule"/>
</dbReference>
<keyword evidence="1 10" id="KW-0540">Nuclease</keyword>
<dbReference type="InterPro" id="IPR050646">
    <property type="entry name" value="Cas1"/>
</dbReference>
<comment type="cofactor">
    <cofactor evidence="10">
        <name>Mg(2+)</name>
        <dbReference type="ChEBI" id="CHEBI:18420"/>
    </cofactor>
    <cofactor evidence="10">
        <name>Mn(2+)</name>
        <dbReference type="ChEBI" id="CHEBI:29035"/>
    </cofactor>
</comment>
<name>A0AAX2DRU6_LISIV</name>
<dbReference type="RefSeq" id="WP_003718612.1">
    <property type="nucleotide sequence ID" value="NZ_FNMX01000011.1"/>
</dbReference>
<evidence type="ECO:0000256" key="4">
    <source>
        <dbReference type="ARBA" id="ARBA00022801"/>
    </source>
</evidence>
<protein>
    <recommendedName>
        <fullName evidence="10">CRISPR-associated endonuclease Cas1</fullName>
        <ecNumber evidence="10">3.1.-.-</ecNumber>
    </recommendedName>
</protein>
<dbReference type="NCBIfam" id="TIGR03639">
    <property type="entry name" value="cas1_NMENI"/>
    <property type="match status" value="1"/>
</dbReference>
<dbReference type="GO" id="GO:0051607">
    <property type="term" value="P:defense response to virus"/>
    <property type="evidence" value="ECO:0007669"/>
    <property type="project" value="UniProtKB-UniRule"/>
</dbReference>
<evidence type="ECO:0000256" key="3">
    <source>
        <dbReference type="ARBA" id="ARBA00022759"/>
    </source>
</evidence>
<dbReference type="PANTHER" id="PTHR34353">
    <property type="entry name" value="CRISPR-ASSOCIATED ENDONUCLEASE CAS1 1"/>
    <property type="match status" value="1"/>
</dbReference>
<keyword evidence="6 10" id="KW-0051">Antiviral defense</keyword>
<dbReference type="GO" id="GO:0016787">
    <property type="term" value="F:hydrolase activity"/>
    <property type="evidence" value="ECO:0007669"/>
    <property type="project" value="UniProtKB-KW"/>
</dbReference>
<dbReference type="GO" id="GO:0046872">
    <property type="term" value="F:metal ion binding"/>
    <property type="evidence" value="ECO:0007669"/>
    <property type="project" value="UniProtKB-UniRule"/>
</dbReference>
<evidence type="ECO:0000313" key="12">
    <source>
        <dbReference type="Proteomes" id="UP000183610"/>
    </source>
</evidence>
<organism evidence="11 12">
    <name type="scientific">Listeria ivanovii</name>
    <dbReference type="NCBI Taxonomy" id="1638"/>
    <lineage>
        <taxon>Bacteria</taxon>
        <taxon>Bacillati</taxon>
        <taxon>Bacillota</taxon>
        <taxon>Bacilli</taxon>
        <taxon>Bacillales</taxon>
        <taxon>Listeriaceae</taxon>
        <taxon>Listeria</taxon>
    </lineage>
</organism>
<dbReference type="InterPro" id="IPR002729">
    <property type="entry name" value="CRISPR-assoc_Cas1"/>
</dbReference>
<evidence type="ECO:0000256" key="6">
    <source>
        <dbReference type="ARBA" id="ARBA00023118"/>
    </source>
</evidence>
<evidence type="ECO:0000256" key="2">
    <source>
        <dbReference type="ARBA" id="ARBA00022723"/>
    </source>
</evidence>
<dbReference type="EC" id="3.1.-.-" evidence="10"/>
<dbReference type="EMBL" id="FNMX01000011">
    <property type="protein sequence ID" value="SDX14028.1"/>
    <property type="molecule type" value="Genomic_DNA"/>
</dbReference>
<dbReference type="NCBIfam" id="TIGR00287">
    <property type="entry name" value="cas1"/>
    <property type="match status" value="1"/>
</dbReference>
<reference evidence="11 12" key="1">
    <citation type="submission" date="2016-10" db="EMBL/GenBank/DDBJ databases">
        <authorList>
            <person name="Varghese N."/>
            <person name="Submissions S."/>
        </authorList>
    </citation>
    <scope>NUCLEOTIDE SEQUENCE [LARGE SCALE GENOMIC DNA]</scope>
    <source>
        <strain evidence="11 12">ATCC 49954</strain>
    </source>
</reference>
<evidence type="ECO:0000256" key="10">
    <source>
        <dbReference type="HAMAP-Rule" id="MF_01470"/>
    </source>
</evidence>
<dbReference type="Pfam" id="PF01867">
    <property type="entry name" value="Cas_Cas1"/>
    <property type="match status" value="1"/>
</dbReference>
<feature type="binding site" evidence="10">
    <location>
        <position position="222"/>
    </location>
    <ligand>
        <name>Mn(2+)</name>
        <dbReference type="ChEBI" id="CHEBI:29035"/>
    </ligand>
</feature>
<comment type="function">
    <text evidence="10">CRISPR (clustered regularly interspaced short palindromic repeat), is an adaptive immune system that provides protection against mobile genetic elements (viruses, transposable elements and conjugative plasmids). CRISPR clusters contain spacers, sequences complementary to antecedent mobile elements, and target invading nucleic acids. CRISPR clusters are transcribed and processed into CRISPR RNA (crRNA). Acts as a dsDNA endonuclease. Involved in the integration of spacer DNA into the CRISPR cassette.</text>
</comment>
<gene>
    <name evidence="10" type="primary">cas1</name>
    <name evidence="11" type="ORF">SAMN05421782_111101</name>
</gene>
<evidence type="ECO:0000256" key="5">
    <source>
        <dbReference type="ARBA" id="ARBA00022842"/>
    </source>
</evidence>